<feature type="transmembrane region" description="Helical" evidence="1">
    <location>
        <begin position="36"/>
        <end position="55"/>
    </location>
</feature>
<protein>
    <submittedName>
        <fullName evidence="2">Uncharacterized protein</fullName>
    </submittedName>
</protein>
<evidence type="ECO:0000313" key="3">
    <source>
        <dbReference type="Proteomes" id="UP001139462"/>
    </source>
</evidence>
<comment type="caution">
    <text evidence="2">The sequence shown here is derived from an EMBL/GenBank/DDBJ whole genome shotgun (WGS) entry which is preliminary data.</text>
</comment>
<dbReference type="RefSeq" id="WP_237606766.1">
    <property type="nucleotide sequence ID" value="NZ_JAIRBB010000001.1"/>
</dbReference>
<proteinExistence type="predicted"/>
<keyword evidence="1" id="KW-0472">Membrane</keyword>
<evidence type="ECO:0000313" key="2">
    <source>
        <dbReference type="EMBL" id="MCG2430033.1"/>
    </source>
</evidence>
<gene>
    <name evidence="2" type="ORF">K8344_02790</name>
</gene>
<organism evidence="2 3">
    <name type="scientific">Aequorivita xiaoshiensis</name>
    <dbReference type="NCBI Taxonomy" id="2874476"/>
    <lineage>
        <taxon>Bacteria</taxon>
        <taxon>Pseudomonadati</taxon>
        <taxon>Bacteroidota</taxon>
        <taxon>Flavobacteriia</taxon>
        <taxon>Flavobacteriales</taxon>
        <taxon>Flavobacteriaceae</taxon>
        <taxon>Aequorivita</taxon>
    </lineage>
</organism>
<keyword evidence="3" id="KW-1185">Reference proteome</keyword>
<name>A0A9X1U503_9FLAO</name>
<dbReference type="AlphaFoldDB" id="A0A9X1U503"/>
<sequence>MKVFIYILMALSFALIIFNATKLEFDNLLVGDSSVAVFGILAGMCSFILLGILLISKKIASKVKR</sequence>
<reference evidence="2" key="1">
    <citation type="submission" date="2021-09" db="EMBL/GenBank/DDBJ databases">
        <title>Genome of Aequorivita sp. strain F64183.</title>
        <authorList>
            <person name="Wang Y."/>
        </authorList>
    </citation>
    <scope>NUCLEOTIDE SEQUENCE</scope>
    <source>
        <strain evidence="2">F64183</strain>
    </source>
</reference>
<keyword evidence="1" id="KW-0812">Transmembrane</keyword>
<dbReference type="Proteomes" id="UP001139462">
    <property type="component" value="Unassembled WGS sequence"/>
</dbReference>
<keyword evidence="1" id="KW-1133">Transmembrane helix</keyword>
<dbReference type="EMBL" id="JAIRBB010000001">
    <property type="protein sequence ID" value="MCG2430033.1"/>
    <property type="molecule type" value="Genomic_DNA"/>
</dbReference>
<accession>A0A9X1U503</accession>
<evidence type="ECO:0000256" key="1">
    <source>
        <dbReference type="SAM" id="Phobius"/>
    </source>
</evidence>